<evidence type="ECO:0000313" key="9">
    <source>
        <dbReference type="EMBL" id="QAR32371.1"/>
    </source>
</evidence>
<evidence type="ECO:0000256" key="3">
    <source>
        <dbReference type="ARBA" id="ARBA00022490"/>
    </source>
</evidence>
<name>A0A3R5UXS2_9BACT</name>
<evidence type="ECO:0000256" key="5">
    <source>
        <dbReference type="ARBA" id="ARBA00023273"/>
    </source>
</evidence>
<evidence type="ECO:0000256" key="4">
    <source>
        <dbReference type="ARBA" id="ARBA00023069"/>
    </source>
</evidence>
<keyword evidence="7" id="KW-0732">Signal</keyword>
<reference evidence="9 10" key="1">
    <citation type="submission" date="2019-01" db="EMBL/GenBank/DDBJ databases">
        <title>Geovibrio thiophilus DSM 11263, complete genome.</title>
        <authorList>
            <person name="Spring S."/>
            <person name="Bunk B."/>
            <person name="Sproer C."/>
        </authorList>
    </citation>
    <scope>NUCLEOTIDE SEQUENCE [LARGE SCALE GENOMIC DNA]</scope>
    <source>
        <strain evidence="9 10">DSM 11263</strain>
    </source>
</reference>
<dbReference type="RefSeq" id="WP_128465658.1">
    <property type="nucleotide sequence ID" value="NZ_CP035108.1"/>
</dbReference>
<keyword evidence="5" id="KW-0966">Cell projection</keyword>
<feature type="compositionally biased region" description="Polar residues" evidence="6">
    <location>
        <begin position="763"/>
        <end position="772"/>
    </location>
</feature>
<feature type="signal peptide" evidence="7">
    <location>
        <begin position="1"/>
        <end position="23"/>
    </location>
</feature>
<dbReference type="KEGG" id="gtl:EP073_02840"/>
<dbReference type="InterPro" id="IPR053879">
    <property type="entry name" value="HYDIN_VesB_CFA65-like_Ig"/>
</dbReference>
<evidence type="ECO:0000313" key="10">
    <source>
        <dbReference type="Proteomes" id="UP000287502"/>
    </source>
</evidence>
<dbReference type="OrthoDB" id="5496588at2"/>
<keyword evidence="3" id="KW-0963">Cytoplasm</keyword>
<comment type="subcellular location">
    <subcellularLocation>
        <location evidence="1">Cell projection</location>
        <location evidence="1">Cilium</location>
    </subcellularLocation>
    <subcellularLocation>
        <location evidence="2">Cytoplasm</location>
    </subcellularLocation>
</comment>
<evidence type="ECO:0000256" key="6">
    <source>
        <dbReference type="SAM" id="MobiDB-lite"/>
    </source>
</evidence>
<proteinExistence type="predicted"/>
<feature type="domain" description="HYDIN/VesB/CFA65-like Ig-like" evidence="8">
    <location>
        <begin position="560"/>
        <end position="658"/>
    </location>
</feature>
<dbReference type="GO" id="GO:0005737">
    <property type="term" value="C:cytoplasm"/>
    <property type="evidence" value="ECO:0007669"/>
    <property type="project" value="UniProtKB-SubCell"/>
</dbReference>
<dbReference type="Gene3D" id="2.60.40.10">
    <property type="entry name" value="Immunoglobulins"/>
    <property type="match status" value="2"/>
</dbReference>
<sequence>MRHFKFFLLILSVFITASCGSGGETTAKADFTDGSMRSVAGFTEDGISHTLGTFEEDGDGIPVSNAELNQNEPEVIYLNGHNLWLAVWEDERNAGTPGLQNDIYARYINSDGTTCGSEIIVSSTNSMEVAPKVAFDDVNNTAVITWQDSRGDASSGKIYFKTLTLTDASTCAVTLGSEKYFGFTNSTADDGLIVRESPFIKFHDGTFYFVWLEQRAQAHTVTHLCMNTTPPNEVWAGNTISDHSYLGFATVTTANLSNPSPFPASFMHTADTSTTLKSGNTTIKVLEAEYGADEENFIVERYSSIENPSIDCSNSGLCMVIFEAIRSEHTFGCEDRSGVISPIPWEDTEVDESANIYAFMLPELTDNTGYRRVNSVVLNVSNHAPIIRFDSVAQRYLIAWERHAASVKPKIYGQLLSPSGSYYSGNFQIGFDYESVEHGQTNPNIAYDSTNGRFLVTWADARTGATSLENIDVFGQFVNGAGSLSGSNFPLTTNQYNQQSPSTAYNAFSQRFISVWADARNLSSSTCGSGTRPCGSDIYAIRYALGQPQITLYNETGSILNPAQINFGSINTASTLQKSFKIKNTGDDVLRLKCFSSLNTPFSYINLPAEIAACDNNYQEINPNTEQTYNVTFSPTVNGTFNTSFEIVSNAGYRTIYLTGTAQQASIEVPNLTNNTLSFADTTVDSSSAMSFRIRNNGQVSYTISIQSGSPFVIDTAGSPTLPYTLNAGSEAVFYLNFNPTAAGSVTRTVTISTDAGISTSFNVTGRGISSSNDGDDNGTGGGDGGTDDDDDGEPSGGCSAGGNSNLPIALFALAGIAKVIMRRRKEQE</sequence>
<dbReference type="NCBIfam" id="NF012200">
    <property type="entry name" value="choice_anch_D"/>
    <property type="match status" value="2"/>
</dbReference>
<dbReference type="AlphaFoldDB" id="A0A3R5UXS2"/>
<evidence type="ECO:0000256" key="1">
    <source>
        <dbReference type="ARBA" id="ARBA00004138"/>
    </source>
</evidence>
<dbReference type="PROSITE" id="PS51257">
    <property type="entry name" value="PROKAR_LIPOPROTEIN"/>
    <property type="match status" value="1"/>
</dbReference>
<evidence type="ECO:0000256" key="2">
    <source>
        <dbReference type="ARBA" id="ARBA00004496"/>
    </source>
</evidence>
<keyword evidence="10" id="KW-1185">Reference proteome</keyword>
<dbReference type="Pfam" id="PF22544">
    <property type="entry name" value="HYDIN_VesB_CFA65-like_Ig"/>
    <property type="match status" value="1"/>
</dbReference>
<dbReference type="EMBL" id="CP035108">
    <property type="protein sequence ID" value="QAR32371.1"/>
    <property type="molecule type" value="Genomic_DNA"/>
</dbReference>
<dbReference type="InterPro" id="IPR013783">
    <property type="entry name" value="Ig-like_fold"/>
</dbReference>
<feature type="chain" id="PRO_5018667990" evidence="7">
    <location>
        <begin position="24"/>
        <end position="829"/>
    </location>
</feature>
<organism evidence="9 10">
    <name type="scientific">Geovibrio thiophilus</name>
    <dbReference type="NCBI Taxonomy" id="139438"/>
    <lineage>
        <taxon>Bacteria</taxon>
        <taxon>Pseudomonadati</taxon>
        <taxon>Deferribacterota</taxon>
        <taxon>Deferribacteres</taxon>
        <taxon>Deferribacterales</taxon>
        <taxon>Geovibrionaceae</taxon>
        <taxon>Geovibrio</taxon>
    </lineage>
</organism>
<keyword evidence="4" id="KW-0969">Cilium</keyword>
<gene>
    <name evidence="9" type="ORF">EP073_02840</name>
</gene>
<evidence type="ECO:0000256" key="7">
    <source>
        <dbReference type="SAM" id="SignalP"/>
    </source>
</evidence>
<evidence type="ECO:0000259" key="8">
    <source>
        <dbReference type="Pfam" id="PF22544"/>
    </source>
</evidence>
<accession>A0A3R5UXS2</accession>
<dbReference type="Proteomes" id="UP000287502">
    <property type="component" value="Chromosome"/>
</dbReference>
<feature type="region of interest" description="Disordered" evidence="6">
    <location>
        <begin position="763"/>
        <end position="802"/>
    </location>
</feature>
<protein>
    <submittedName>
        <fullName evidence="9">Choice-of-anchor D domain-containing protein</fullName>
    </submittedName>
</protein>